<dbReference type="Gene3D" id="2.40.30.90">
    <property type="entry name" value="Bacterial fluorinating enzyme like"/>
    <property type="match status" value="1"/>
</dbReference>
<dbReference type="InterPro" id="IPR046469">
    <property type="entry name" value="SAM_HAT_N"/>
</dbReference>
<dbReference type="InterPro" id="IPR023228">
    <property type="entry name" value="SAM_OH_AdoTrfase_N_sf"/>
</dbReference>
<dbReference type="Proteomes" id="UP000294739">
    <property type="component" value="Unassembled WGS sequence"/>
</dbReference>
<dbReference type="PIRSF" id="PIRSF006779">
    <property type="entry name" value="UCP006779"/>
    <property type="match status" value="1"/>
</dbReference>
<dbReference type="OrthoDB" id="9792195at2"/>
<keyword evidence="1" id="KW-0949">S-adenosyl-L-methionine</keyword>
<comment type="caution">
    <text evidence="5">The sequence shown here is derived from an EMBL/GenBank/DDBJ whole genome shotgun (WGS) entry which is preliminary data.</text>
</comment>
<reference evidence="5 6" key="1">
    <citation type="submission" date="2019-03" db="EMBL/GenBank/DDBJ databases">
        <title>Draft genome sequences of novel Actinobacteria.</title>
        <authorList>
            <person name="Sahin N."/>
            <person name="Ay H."/>
            <person name="Saygin H."/>
        </authorList>
    </citation>
    <scope>NUCLEOTIDE SEQUENCE [LARGE SCALE GENOMIC DNA]</scope>
    <source>
        <strain evidence="5 6">5K138</strain>
    </source>
</reference>
<comment type="similarity">
    <text evidence="2">Belongs to the SAM hydrolase / SAM-dependent halogenase family.</text>
</comment>
<gene>
    <name evidence="5" type="ORF">E1269_08415</name>
</gene>
<dbReference type="InterPro" id="IPR046470">
    <property type="entry name" value="SAM_HAT_C"/>
</dbReference>
<dbReference type="Pfam" id="PF01887">
    <property type="entry name" value="SAM_HAT_N"/>
    <property type="match status" value="1"/>
</dbReference>
<dbReference type="InterPro" id="IPR023227">
    <property type="entry name" value="SAM_OH_AdoTrfase_C_sf"/>
</dbReference>
<accession>A0A4R5DDE6</accession>
<feature type="domain" description="S-adenosyl-l-methionine hydroxide adenosyltransferase N-terminal" evidence="3">
    <location>
        <begin position="7"/>
        <end position="152"/>
    </location>
</feature>
<dbReference type="Pfam" id="PF20257">
    <property type="entry name" value="SAM_HAT_C"/>
    <property type="match status" value="1"/>
</dbReference>
<evidence type="ECO:0000259" key="3">
    <source>
        <dbReference type="Pfam" id="PF01887"/>
    </source>
</evidence>
<dbReference type="SUPFAM" id="SSF102522">
    <property type="entry name" value="Bacterial fluorinating enzyme, N-terminal domain"/>
    <property type="match status" value="1"/>
</dbReference>
<feature type="domain" description="S-adenosyl-l-methionine hydroxide adenosyltransferase C-terminal" evidence="4">
    <location>
        <begin position="178"/>
        <end position="265"/>
    </location>
</feature>
<keyword evidence="6" id="KW-1185">Reference proteome</keyword>
<dbReference type="AlphaFoldDB" id="A0A4R5DDE6"/>
<sequence length="271" mass="27269">MMATGWIAFLTDYGRADGFVAACHGVIARIAPAARVIDITHDVPPQDVRHGAVVLADTVPYLPSSVVVGVVDPGVGTGRRAVVVVAGPHVLVGPDNGLLTWAADACGGVMRAAELTEPAYRLATGATTFDGRDVFAPAAAHLAAGVDVAALGPDVPVESLVRLPSPRLVVGDGSIEAEVHAVDHFGTLSLSATVAALERAGLAGAPSLLVMAGSRSWTMPLGRSFAAAPPGSPVALVDSAGRLAVAVNAGRAAAVLGLDVGDRVTVRAPRL</sequence>
<dbReference type="PANTHER" id="PTHR35092:SF1">
    <property type="entry name" value="CHLORINASE MJ1651"/>
    <property type="match status" value="1"/>
</dbReference>
<dbReference type="Gene3D" id="3.40.50.10790">
    <property type="entry name" value="S-adenosyl-l-methionine hydroxide adenosyltransferase, N-terminal"/>
    <property type="match status" value="1"/>
</dbReference>
<evidence type="ECO:0000313" key="5">
    <source>
        <dbReference type="EMBL" id="TDE11779.1"/>
    </source>
</evidence>
<evidence type="ECO:0008006" key="7">
    <source>
        <dbReference type="Google" id="ProtNLM"/>
    </source>
</evidence>
<dbReference type="InParanoid" id="A0A4R5DDE6"/>
<dbReference type="SUPFAM" id="SSF101852">
    <property type="entry name" value="Bacterial fluorinating enzyme, C-terminal domain"/>
    <property type="match status" value="1"/>
</dbReference>
<proteinExistence type="inferred from homology"/>
<name>A0A4R5DDE6_9ACTN</name>
<organism evidence="5 6">
    <name type="scientific">Jiangella asiatica</name>
    <dbReference type="NCBI Taxonomy" id="2530372"/>
    <lineage>
        <taxon>Bacteria</taxon>
        <taxon>Bacillati</taxon>
        <taxon>Actinomycetota</taxon>
        <taxon>Actinomycetes</taxon>
        <taxon>Jiangellales</taxon>
        <taxon>Jiangellaceae</taxon>
        <taxon>Jiangella</taxon>
    </lineage>
</organism>
<dbReference type="PANTHER" id="PTHR35092">
    <property type="entry name" value="CHLORINASE MJ1651"/>
    <property type="match status" value="1"/>
</dbReference>
<protein>
    <recommendedName>
        <fullName evidence="7">SAM-dependent chlorinase/fluorinase</fullName>
    </recommendedName>
</protein>
<dbReference type="InterPro" id="IPR002747">
    <property type="entry name" value="SAM_OH_AdoTrfase"/>
</dbReference>
<dbReference type="EMBL" id="SMKZ01000009">
    <property type="protein sequence ID" value="TDE11779.1"/>
    <property type="molecule type" value="Genomic_DNA"/>
</dbReference>
<evidence type="ECO:0000256" key="2">
    <source>
        <dbReference type="ARBA" id="ARBA00024035"/>
    </source>
</evidence>
<evidence type="ECO:0000256" key="1">
    <source>
        <dbReference type="ARBA" id="ARBA00022691"/>
    </source>
</evidence>
<evidence type="ECO:0000313" key="6">
    <source>
        <dbReference type="Proteomes" id="UP000294739"/>
    </source>
</evidence>
<evidence type="ECO:0000259" key="4">
    <source>
        <dbReference type="Pfam" id="PF20257"/>
    </source>
</evidence>